<dbReference type="EMBL" id="PEMN01000369">
    <property type="protein sequence ID" value="RTI14148.1"/>
    <property type="molecule type" value="Genomic_DNA"/>
</dbReference>
<evidence type="ECO:0000313" key="2">
    <source>
        <dbReference type="EMBL" id="RTI14148.1"/>
    </source>
</evidence>
<dbReference type="Proteomes" id="UP000288073">
    <property type="component" value="Unassembled WGS sequence"/>
</dbReference>
<evidence type="ECO:0000313" key="3">
    <source>
        <dbReference type="Proteomes" id="UP000288073"/>
    </source>
</evidence>
<dbReference type="AlphaFoldDB" id="A0A430UXL1"/>
<protein>
    <submittedName>
        <fullName evidence="2">Uncharacterized protein</fullName>
    </submittedName>
</protein>
<evidence type="ECO:0000256" key="1">
    <source>
        <dbReference type="SAM" id="MobiDB-lite"/>
    </source>
</evidence>
<name>A0A430UXL1_THESC</name>
<reference evidence="2 3" key="1">
    <citation type="journal article" date="2019" name="Extremophiles">
        <title>Biogeography of thermophiles and predominance of Thermus scotoductus in domestic water heaters.</title>
        <authorList>
            <person name="Wilpiszeski R.L."/>
            <person name="Zhang Z."/>
            <person name="House C.H."/>
        </authorList>
    </citation>
    <scope>NUCLEOTIDE SEQUENCE [LARGE SCALE GENOMIC DNA]</scope>
    <source>
        <strain evidence="2 3">10_S10</strain>
    </source>
</reference>
<comment type="caution">
    <text evidence="2">The sequence shown here is derived from an EMBL/GenBank/DDBJ whole genome shotgun (WGS) entry which is preliminary data.</text>
</comment>
<feature type="region of interest" description="Disordered" evidence="1">
    <location>
        <begin position="270"/>
        <end position="300"/>
    </location>
</feature>
<dbReference type="InterPro" id="IPR013783">
    <property type="entry name" value="Ig-like_fold"/>
</dbReference>
<dbReference type="InterPro" id="IPR018247">
    <property type="entry name" value="EF_Hand_1_Ca_BS"/>
</dbReference>
<feature type="compositionally biased region" description="Pro residues" evidence="1">
    <location>
        <begin position="291"/>
        <end position="300"/>
    </location>
</feature>
<feature type="compositionally biased region" description="Low complexity" evidence="1">
    <location>
        <begin position="274"/>
        <end position="285"/>
    </location>
</feature>
<accession>A0A430UXL1</accession>
<dbReference type="Pfam" id="PF05345">
    <property type="entry name" value="He_PIG"/>
    <property type="match status" value="1"/>
</dbReference>
<proteinExistence type="predicted"/>
<sequence length="300" mass="32382">MRKLWLLALLLAACGTQDPTGAGVEPLRLTASSLPPAYLGEPYQALFSAEGGLRPYAFSLEGKLPQGLTFQGGRITGTPREKGQFPLTLTVEDGAKNSRVQRLTLTVSDPPPPRLTLVAPPAQVEGPFLLLGRVEVREALGFQLEVRLQDLSPDLSSLKAATPVYLLDYDPQTGLLRLDLAFLKPFKDQEAFRLLLAPAKPLTPRFSPRVVFYDKEGKLLGEALKRGRPFADLLQLAQNWGKEGKELKGDGNGDGKVDAQDLEALAKDYFPKVTAPAAPGSTPPSGREEAPPPPQEEGSP</sequence>
<dbReference type="Gene3D" id="2.60.40.10">
    <property type="entry name" value="Immunoglobulins"/>
    <property type="match status" value="1"/>
</dbReference>
<gene>
    <name evidence="2" type="ORF">CSW23_11690</name>
</gene>
<organism evidence="2 3">
    <name type="scientific">Thermus scotoductus</name>
    <dbReference type="NCBI Taxonomy" id="37636"/>
    <lineage>
        <taxon>Bacteria</taxon>
        <taxon>Thermotogati</taxon>
        <taxon>Deinococcota</taxon>
        <taxon>Deinococci</taxon>
        <taxon>Thermales</taxon>
        <taxon>Thermaceae</taxon>
        <taxon>Thermus</taxon>
    </lineage>
</organism>
<dbReference type="PROSITE" id="PS00018">
    <property type="entry name" value="EF_HAND_1"/>
    <property type="match status" value="1"/>
</dbReference>
<dbReference type="RefSeq" id="WP_126206977.1">
    <property type="nucleotide sequence ID" value="NZ_PEMN01000369.1"/>
</dbReference>